<dbReference type="InterPro" id="IPR036380">
    <property type="entry name" value="Isochorismatase-like_sf"/>
</dbReference>
<dbReference type="RefSeq" id="WP_126981092.1">
    <property type="nucleotide sequence ID" value="NZ_PQSP01000012.1"/>
</dbReference>
<reference evidence="3 4" key="1">
    <citation type="submission" date="2018-01" db="EMBL/GenBank/DDBJ databases">
        <title>Saezia sanguinis gen. nov., sp. nov., in the order Burkholderiales isolated from human blood.</title>
        <authorList>
            <person name="Medina-Pascual M.J."/>
            <person name="Valdezate S."/>
            <person name="Monzon S."/>
            <person name="Cuesta I."/>
            <person name="Carrasco G."/>
            <person name="Villalon P."/>
            <person name="Saez-Nieto J.A."/>
        </authorList>
    </citation>
    <scope>NUCLEOTIDE SEQUENCE [LARGE SCALE GENOMIC DNA]</scope>
    <source>
        <strain evidence="3 4">CNM695-12</strain>
    </source>
</reference>
<proteinExistence type="predicted"/>
<protein>
    <submittedName>
        <fullName evidence="3">Streptothricin hydrolase</fullName>
        <ecNumber evidence="3">3.5.2.19</ecNumber>
    </submittedName>
</protein>
<keyword evidence="4" id="KW-1185">Reference proteome</keyword>
<dbReference type="InterPro" id="IPR050272">
    <property type="entry name" value="Isochorismatase-like_hydrls"/>
</dbReference>
<evidence type="ECO:0000259" key="2">
    <source>
        <dbReference type="Pfam" id="PF00857"/>
    </source>
</evidence>
<sequence>MQALILVDIQNDYFPGGRLPLVGSEAAALKASRLLNHFRAQKKPVVHIQHIATRPDATFFLPGTPGAEIHESVRPQSGELVLQKNYPNSFRDTLLQKELDRLAVKEVLIVGMMTHMCIDSTVRAAFDLGYACTVAHDACATRDLAFNGQEIPAAQVHRCFLAALHGLFAQVKAADDLLC</sequence>
<dbReference type="InterPro" id="IPR000868">
    <property type="entry name" value="Isochorismatase-like_dom"/>
</dbReference>
<dbReference type="OrthoDB" id="5360912at2"/>
<keyword evidence="1 3" id="KW-0378">Hydrolase</keyword>
<feature type="domain" description="Isochorismatase-like" evidence="2">
    <location>
        <begin position="3"/>
        <end position="145"/>
    </location>
</feature>
<dbReference type="AlphaFoldDB" id="A0A433S9T0"/>
<comment type="caution">
    <text evidence="3">The sequence shown here is derived from an EMBL/GenBank/DDBJ whole genome shotgun (WGS) entry which is preliminary data.</text>
</comment>
<dbReference type="EMBL" id="PQSP01000012">
    <property type="protein sequence ID" value="RUS65481.1"/>
    <property type="molecule type" value="Genomic_DNA"/>
</dbReference>
<evidence type="ECO:0000313" key="3">
    <source>
        <dbReference type="EMBL" id="RUS65481.1"/>
    </source>
</evidence>
<name>A0A433S9T0_9BURK</name>
<dbReference type="PANTHER" id="PTHR43540">
    <property type="entry name" value="PEROXYUREIDOACRYLATE/UREIDOACRYLATE AMIDOHYDROLASE-RELATED"/>
    <property type="match status" value="1"/>
</dbReference>
<organism evidence="3 4">
    <name type="scientific">Saezia sanguinis</name>
    <dbReference type="NCBI Taxonomy" id="1965230"/>
    <lineage>
        <taxon>Bacteria</taxon>
        <taxon>Pseudomonadati</taxon>
        <taxon>Pseudomonadota</taxon>
        <taxon>Betaproteobacteria</taxon>
        <taxon>Burkholderiales</taxon>
        <taxon>Saeziaceae</taxon>
        <taxon>Saezia</taxon>
    </lineage>
</organism>
<dbReference type="Pfam" id="PF00857">
    <property type="entry name" value="Isochorismatase"/>
    <property type="match status" value="1"/>
</dbReference>
<accession>A0A433S9T0</accession>
<evidence type="ECO:0000313" key="4">
    <source>
        <dbReference type="Proteomes" id="UP000286947"/>
    </source>
</evidence>
<evidence type="ECO:0000256" key="1">
    <source>
        <dbReference type="ARBA" id="ARBA00022801"/>
    </source>
</evidence>
<dbReference type="Proteomes" id="UP000286947">
    <property type="component" value="Unassembled WGS sequence"/>
</dbReference>
<dbReference type="PANTHER" id="PTHR43540:SF1">
    <property type="entry name" value="ISOCHORISMATASE HYDROLASE"/>
    <property type="match status" value="1"/>
</dbReference>
<gene>
    <name evidence="3" type="primary">sttH_2</name>
    <name evidence="3" type="ORF">CUZ56_02938</name>
</gene>
<dbReference type="CDD" id="cd01014">
    <property type="entry name" value="nicotinamidase_related"/>
    <property type="match status" value="1"/>
</dbReference>
<dbReference type="Gene3D" id="3.40.50.850">
    <property type="entry name" value="Isochorismatase-like"/>
    <property type="match status" value="1"/>
</dbReference>
<dbReference type="GO" id="GO:0016787">
    <property type="term" value="F:hydrolase activity"/>
    <property type="evidence" value="ECO:0007669"/>
    <property type="project" value="UniProtKB-KW"/>
</dbReference>
<dbReference type="EC" id="3.5.2.19" evidence="3"/>
<dbReference type="SUPFAM" id="SSF52499">
    <property type="entry name" value="Isochorismatase-like hydrolases"/>
    <property type="match status" value="1"/>
</dbReference>